<dbReference type="GO" id="GO:0016887">
    <property type="term" value="F:ATP hydrolysis activity"/>
    <property type="evidence" value="ECO:0007669"/>
    <property type="project" value="TreeGrafter"/>
</dbReference>
<name>A0A2H5Y8R8_9CHLR</name>
<accession>A0A2H5Y8R8</accession>
<protein>
    <recommendedName>
        <fullName evidence="1">CobQ/CobB/MinD/ParA nucleotide binding domain-containing protein</fullName>
    </recommendedName>
</protein>
<dbReference type="GO" id="GO:0009898">
    <property type="term" value="C:cytoplasmic side of plasma membrane"/>
    <property type="evidence" value="ECO:0007669"/>
    <property type="project" value="TreeGrafter"/>
</dbReference>
<dbReference type="InterPro" id="IPR027417">
    <property type="entry name" value="P-loop_NTPase"/>
</dbReference>
<dbReference type="PANTHER" id="PTHR43384">
    <property type="entry name" value="SEPTUM SITE-DETERMINING PROTEIN MIND HOMOLOG, CHLOROPLASTIC-RELATED"/>
    <property type="match status" value="1"/>
</dbReference>
<reference evidence="3" key="1">
    <citation type="submission" date="2017-09" db="EMBL/GenBank/DDBJ databases">
        <title>Metaegenomics of thermophilic ammonia-oxidizing enrichment culture.</title>
        <authorList>
            <person name="Kato S."/>
            <person name="Suzuki K."/>
        </authorList>
    </citation>
    <scope>NUCLEOTIDE SEQUENCE [LARGE SCALE GENOMIC DNA]</scope>
</reference>
<dbReference type="SUPFAM" id="SSF52540">
    <property type="entry name" value="P-loop containing nucleoside triphosphate hydrolases"/>
    <property type="match status" value="1"/>
</dbReference>
<dbReference type="AlphaFoldDB" id="A0A2H5Y8R8"/>
<comment type="caution">
    <text evidence="2">The sequence shown here is derived from an EMBL/GenBank/DDBJ whole genome shotgun (WGS) entry which is preliminary data.</text>
</comment>
<dbReference type="GO" id="GO:0051782">
    <property type="term" value="P:negative regulation of cell division"/>
    <property type="evidence" value="ECO:0007669"/>
    <property type="project" value="TreeGrafter"/>
</dbReference>
<organism evidence="2 3">
    <name type="scientific">Candidatus Thermoflexus japonica</name>
    <dbReference type="NCBI Taxonomy" id="2035417"/>
    <lineage>
        <taxon>Bacteria</taxon>
        <taxon>Bacillati</taxon>
        <taxon>Chloroflexota</taxon>
        <taxon>Thermoflexia</taxon>
        <taxon>Thermoflexales</taxon>
        <taxon>Thermoflexaceae</taxon>
        <taxon>Thermoflexus</taxon>
    </lineage>
</organism>
<feature type="domain" description="CobQ/CobB/MinD/ParA nucleotide binding" evidence="1">
    <location>
        <begin position="146"/>
        <end position="360"/>
    </location>
</feature>
<dbReference type="GO" id="GO:0005829">
    <property type="term" value="C:cytosol"/>
    <property type="evidence" value="ECO:0007669"/>
    <property type="project" value="TreeGrafter"/>
</dbReference>
<evidence type="ECO:0000259" key="1">
    <source>
        <dbReference type="Pfam" id="PF01656"/>
    </source>
</evidence>
<dbReference type="Pfam" id="PF01656">
    <property type="entry name" value="CbiA"/>
    <property type="match status" value="1"/>
</dbReference>
<evidence type="ECO:0000313" key="3">
    <source>
        <dbReference type="Proteomes" id="UP000236642"/>
    </source>
</evidence>
<dbReference type="GO" id="GO:0005524">
    <property type="term" value="F:ATP binding"/>
    <property type="evidence" value="ECO:0007669"/>
    <property type="project" value="TreeGrafter"/>
</dbReference>
<dbReference type="PANTHER" id="PTHR43384:SF13">
    <property type="entry name" value="SLR0110 PROTEIN"/>
    <property type="match status" value="1"/>
</dbReference>
<sequence>MGMNIVILGNLSGIGGEIANQLARLGHEAYAMPGVVAVEILAGLRPQLIIPVATETGMTTETVGRLAAETGAAVIVVAPPGSAWATWGEHLQYPVILPERAAEEIAARLSELMDRVRATEQARYLQTVYGAPVVVASQPRVIGFGGPKGGTGKSTVAANAAALLAARGLSIHLIDAESDTRGNQPDLFRLGEGTPIYSIMELASHHPPPPRAGGVFEPGAHVPTFWSQVPAPRGIRWNLRLTAGLLTLDPLMGERSLSILARAADWLDFAIERATGEGYTVILDTGNNLMSPLSLRAINRSQVLYIVLEPEDTGLIAGASWLAHVYRMAGPDAFSSKVRIVFNKVRGESGSELVGRLREHVEAILGHRLPRAMPVHILPHLDLDIARSQTSLRLGVEHLAVLQALTGGRYAEETRGFTDALQSMLSELFPVLTVASPGRQASPRFRFPWSR</sequence>
<dbReference type="Gene3D" id="3.40.50.300">
    <property type="entry name" value="P-loop containing nucleotide triphosphate hydrolases"/>
    <property type="match status" value="1"/>
</dbReference>
<dbReference type="Proteomes" id="UP000236642">
    <property type="component" value="Unassembled WGS sequence"/>
</dbReference>
<proteinExistence type="predicted"/>
<dbReference type="InterPro" id="IPR050625">
    <property type="entry name" value="ParA/MinD_ATPase"/>
</dbReference>
<evidence type="ECO:0000313" key="2">
    <source>
        <dbReference type="EMBL" id="GBD09829.1"/>
    </source>
</evidence>
<dbReference type="InterPro" id="IPR002586">
    <property type="entry name" value="CobQ/CobB/MinD/ParA_Nub-bd_dom"/>
</dbReference>
<gene>
    <name evidence="2" type="ORF">HRbin22_02090</name>
</gene>
<dbReference type="EMBL" id="BEHY01000071">
    <property type="protein sequence ID" value="GBD09829.1"/>
    <property type="molecule type" value="Genomic_DNA"/>
</dbReference>